<gene>
    <name evidence="2" type="ORF">DLAC_09083</name>
</gene>
<name>A0A151Z930_TIELA</name>
<dbReference type="Proteomes" id="UP000076078">
    <property type="component" value="Unassembled WGS sequence"/>
</dbReference>
<evidence type="ECO:0000313" key="2">
    <source>
        <dbReference type="EMBL" id="KYQ90460.1"/>
    </source>
</evidence>
<dbReference type="InterPro" id="IPR008538">
    <property type="entry name" value="Uma2"/>
</dbReference>
<dbReference type="Pfam" id="PF05685">
    <property type="entry name" value="Uma2"/>
    <property type="match status" value="1"/>
</dbReference>
<evidence type="ECO:0000259" key="1">
    <source>
        <dbReference type="Pfam" id="PF05685"/>
    </source>
</evidence>
<dbReference type="FunCoup" id="A0A151Z930">
    <property type="interactions" value="1"/>
</dbReference>
<dbReference type="EMBL" id="LODT01000037">
    <property type="protein sequence ID" value="KYQ90460.1"/>
    <property type="molecule type" value="Genomic_DNA"/>
</dbReference>
<reference evidence="2 3" key="1">
    <citation type="submission" date="2015-12" db="EMBL/GenBank/DDBJ databases">
        <title>Dictyostelia acquired genes for synthesis and detection of signals that induce cell-type specialization by lateral gene transfer from prokaryotes.</title>
        <authorList>
            <person name="Gloeckner G."/>
            <person name="Schaap P."/>
        </authorList>
    </citation>
    <scope>NUCLEOTIDE SEQUENCE [LARGE SCALE GENOMIC DNA]</scope>
    <source>
        <strain evidence="2 3">TK</strain>
    </source>
</reference>
<dbReference type="InParanoid" id="A0A151Z930"/>
<protein>
    <recommendedName>
        <fullName evidence="1">Putative restriction endonuclease domain-containing protein</fullName>
    </recommendedName>
</protein>
<dbReference type="Gene3D" id="3.90.1570.10">
    <property type="entry name" value="tt1808, chain A"/>
    <property type="match status" value="1"/>
</dbReference>
<accession>A0A151Z930</accession>
<proteinExistence type="predicted"/>
<comment type="caution">
    <text evidence="2">The sequence shown here is derived from an EMBL/GenBank/DDBJ whole genome shotgun (WGS) entry which is preliminary data.</text>
</comment>
<organism evidence="2 3">
    <name type="scientific">Tieghemostelium lacteum</name>
    <name type="common">Slime mold</name>
    <name type="synonym">Dictyostelium lacteum</name>
    <dbReference type="NCBI Taxonomy" id="361077"/>
    <lineage>
        <taxon>Eukaryota</taxon>
        <taxon>Amoebozoa</taxon>
        <taxon>Evosea</taxon>
        <taxon>Eumycetozoa</taxon>
        <taxon>Dictyostelia</taxon>
        <taxon>Dictyosteliales</taxon>
        <taxon>Raperosteliaceae</taxon>
        <taxon>Tieghemostelium</taxon>
    </lineage>
</organism>
<feature type="domain" description="Putative restriction endonuclease" evidence="1">
    <location>
        <begin position="109"/>
        <end position="224"/>
    </location>
</feature>
<dbReference type="InterPro" id="IPR011335">
    <property type="entry name" value="Restrct_endonuc-II-like"/>
</dbReference>
<evidence type="ECO:0000313" key="3">
    <source>
        <dbReference type="Proteomes" id="UP000076078"/>
    </source>
</evidence>
<dbReference type="OrthoDB" id="18731at2759"/>
<dbReference type="AlphaFoldDB" id="A0A151Z930"/>
<keyword evidence="3" id="KW-1185">Reference proteome</keyword>
<dbReference type="InterPro" id="IPR012296">
    <property type="entry name" value="Nuclease_put_TT1808"/>
</dbReference>
<dbReference type="SUPFAM" id="SSF52980">
    <property type="entry name" value="Restriction endonuclease-like"/>
    <property type="match status" value="1"/>
</dbReference>
<sequence>MNIYNLDKLPTSTIELPWDITIDQYNKFVDLNQLEGDNYKQNSVVIPMATHINFSPLFPNKIDRGLQNQSLNDNPILLIEELNRETEIVELKGSDILWVRDGALIPAIQSTAFLAQVANWNDEKNLGIVASCGYRLLTVSAIYRPNVSFKTHDIRNLDPLEVQKYELTTHPPNFIIEVRSYNPQLNNNNLDIQQIKMVDWITDGAESGVLYDAPGGNVHLYCSTSLLKLQIIQDQIANQQQIQSAQLVPPITNENKPYDTTKSFNQIYFNNMNPVGGYPGISFRTIPLWDLPIPKKPTK</sequence>
<dbReference type="GO" id="GO:0006281">
    <property type="term" value="P:DNA repair"/>
    <property type="evidence" value="ECO:0007669"/>
    <property type="project" value="UniProtKB-ARBA"/>
</dbReference>